<feature type="domain" description="FAD-dependent oxidoreductase 2 FAD-binding" evidence="5">
    <location>
        <begin position="9"/>
        <end position="456"/>
    </location>
</feature>
<dbReference type="Gene3D" id="3.50.50.60">
    <property type="entry name" value="FAD/NAD(P)-binding domain"/>
    <property type="match status" value="1"/>
</dbReference>
<dbReference type="Pfam" id="PF00890">
    <property type="entry name" value="FAD_binding_2"/>
    <property type="match status" value="1"/>
</dbReference>
<dbReference type="OrthoDB" id="3197124at2"/>
<keyword evidence="2" id="KW-0285">Flavoprotein</keyword>
<dbReference type="PRINTS" id="PR00411">
    <property type="entry name" value="PNDRDTASEI"/>
</dbReference>
<dbReference type="EMBL" id="SDPW01000001">
    <property type="protein sequence ID" value="RXZ54821.1"/>
    <property type="molecule type" value="Genomic_DNA"/>
</dbReference>
<dbReference type="Proteomes" id="UP000293345">
    <property type="component" value="Unassembled WGS sequence"/>
</dbReference>
<dbReference type="PANTHER" id="PTHR43400:SF10">
    <property type="entry name" value="3-OXOSTEROID 1-DEHYDROGENASE"/>
    <property type="match status" value="1"/>
</dbReference>
<dbReference type="GO" id="GO:0033765">
    <property type="term" value="F:steroid dehydrogenase activity, acting on the CH-CH group of donors"/>
    <property type="evidence" value="ECO:0007669"/>
    <property type="project" value="UniProtKB-ARBA"/>
</dbReference>
<sequence>MAEFDVEYDLVVVGGGASGKSAALIAARAGKSVVVLEKMPETGGLSMYAEGTAAFESSIQKELGTPRLSKYHFPTKQEGVEKFMGYSHQRASYDVVRAFVENSAETIDIYRELGVVYKTCDIAAEDDPSEVWTFHLPEGLGAHCQEVLLDAIQKLDVDIFTSTPAKELIIEDGKVVGVVAESDGEPLRVGGKAVILATGGMGSNPDRIFKYSWFAPAAYNMNVLTPLQNMGDGLDLALSAGADDTTITTCPILAAGGRDMTMDSQVGGAGVNPGVWINKSGKRFCAESVAENIGDIGTYYGKQPGGIVWSILSQADIDRLVNEGSEIAIGEFVVYHKPMERLPIELNAHLESGLVKKADCFEELAEMMDVPAGAFVDTMNAYNEACEKGYDDAFMKKPEYLRAETQAPFYAIPLATGTMGSAGGIRINGNMQVIDSDANPIPGLYAVGLDATGLYGDSYNMEVPGAANGFAHTSGRIAARHALSTME</sequence>
<protein>
    <submittedName>
        <fullName evidence="6">FAD-dependent oxidoreductase</fullName>
    </submittedName>
</protein>
<accession>A0A4Q2K3Y9</accession>
<comment type="cofactor">
    <cofactor evidence="1">
        <name>FAD</name>
        <dbReference type="ChEBI" id="CHEBI:57692"/>
    </cofactor>
</comment>
<dbReference type="InterPro" id="IPR003953">
    <property type="entry name" value="FAD-dep_OxRdtase_2_FAD-bd"/>
</dbReference>
<evidence type="ECO:0000256" key="4">
    <source>
        <dbReference type="ARBA" id="ARBA00023002"/>
    </source>
</evidence>
<evidence type="ECO:0000313" key="7">
    <source>
        <dbReference type="Proteomes" id="UP000293345"/>
    </source>
</evidence>
<gene>
    <name evidence="6" type="ORF">ET524_10275</name>
</gene>
<dbReference type="RefSeq" id="WP_129425576.1">
    <property type="nucleotide sequence ID" value="NZ_SDPW01000001.1"/>
</dbReference>
<evidence type="ECO:0000313" key="6">
    <source>
        <dbReference type="EMBL" id="RXZ54821.1"/>
    </source>
</evidence>
<name>A0A4Q2K3Y9_9ACTN</name>
<reference evidence="6 7" key="1">
    <citation type="submission" date="2019-01" db="EMBL/GenBank/DDBJ databases">
        <title>Senegalimassilia sp. nov. KGMB04484 isolated human feces.</title>
        <authorList>
            <person name="Han K.-I."/>
            <person name="Kim J.-S."/>
            <person name="Lee K.C."/>
            <person name="Suh M.K."/>
            <person name="Eom M.K."/>
            <person name="Lee J.H."/>
            <person name="Park S.-H."/>
            <person name="Kang S.W."/>
            <person name="Park J.-E."/>
            <person name="Oh B.S."/>
            <person name="Yu S.Y."/>
            <person name="Choi S.-H."/>
            <person name="Lee D.H."/>
            <person name="Yoon H."/>
            <person name="Kim B.-Y."/>
            <person name="Lee J.H."/>
            <person name="Lee J.-S."/>
        </authorList>
    </citation>
    <scope>NUCLEOTIDE SEQUENCE [LARGE SCALE GENOMIC DNA]</scope>
    <source>
        <strain evidence="6 7">KGMB04484</strain>
    </source>
</reference>
<evidence type="ECO:0000256" key="1">
    <source>
        <dbReference type="ARBA" id="ARBA00001974"/>
    </source>
</evidence>
<dbReference type="SUPFAM" id="SSF56425">
    <property type="entry name" value="Succinate dehydrogenase/fumarate reductase flavoprotein, catalytic domain"/>
    <property type="match status" value="1"/>
</dbReference>
<dbReference type="InterPro" id="IPR050315">
    <property type="entry name" value="FAD-oxidoreductase_2"/>
</dbReference>
<keyword evidence="4" id="KW-0560">Oxidoreductase</keyword>
<evidence type="ECO:0000256" key="2">
    <source>
        <dbReference type="ARBA" id="ARBA00022630"/>
    </source>
</evidence>
<dbReference type="GO" id="GO:0008202">
    <property type="term" value="P:steroid metabolic process"/>
    <property type="evidence" value="ECO:0007669"/>
    <property type="project" value="UniProtKB-ARBA"/>
</dbReference>
<dbReference type="PANTHER" id="PTHR43400">
    <property type="entry name" value="FUMARATE REDUCTASE"/>
    <property type="match status" value="1"/>
</dbReference>
<dbReference type="SUPFAM" id="SSF51905">
    <property type="entry name" value="FAD/NAD(P)-binding domain"/>
    <property type="match status" value="1"/>
</dbReference>
<organism evidence="6 7">
    <name type="scientific">Senegalimassilia faecalis</name>
    <dbReference type="NCBI Taxonomy" id="2509433"/>
    <lineage>
        <taxon>Bacteria</taxon>
        <taxon>Bacillati</taxon>
        <taxon>Actinomycetota</taxon>
        <taxon>Coriobacteriia</taxon>
        <taxon>Coriobacteriales</taxon>
        <taxon>Coriobacteriaceae</taxon>
        <taxon>Senegalimassilia</taxon>
    </lineage>
</organism>
<evidence type="ECO:0000256" key="3">
    <source>
        <dbReference type="ARBA" id="ARBA00022827"/>
    </source>
</evidence>
<keyword evidence="3" id="KW-0274">FAD</keyword>
<comment type="caution">
    <text evidence="6">The sequence shown here is derived from an EMBL/GenBank/DDBJ whole genome shotgun (WGS) entry which is preliminary data.</text>
</comment>
<keyword evidence="7" id="KW-1185">Reference proteome</keyword>
<dbReference type="InterPro" id="IPR036188">
    <property type="entry name" value="FAD/NAD-bd_sf"/>
</dbReference>
<dbReference type="Gene3D" id="3.90.700.10">
    <property type="entry name" value="Succinate dehydrogenase/fumarate reductase flavoprotein, catalytic domain"/>
    <property type="match status" value="1"/>
</dbReference>
<dbReference type="InterPro" id="IPR027477">
    <property type="entry name" value="Succ_DH/fumarate_Rdtase_cat_sf"/>
</dbReference>
<proteinExistence type="predicted"/>
<dbReference type="AlphaFoldDB" id="A0A4Q2K3Y9"/>
<evidence type="ECO:0000259" key="5">
    <source>
        <dbReference type="Pfam" id="PF00890"/>
    </source>
</evidence>
<dbReference type="SMR" id="A0A4Q2K3Y9"/>